<evidence type="ECO:0000313" key="3">
    <source>
        <dbReference type="Proteomes" id="UP000319322"/>
    </source>
</evidence>
<feature type="compositionally biased region" description="Basic residues" evidence="1">
    <location>
        <begin position="74"/>
        <end position="119"/>
    </location>
</feature>
<keyword evidence="3" id="KW-1185">Reference proteome</keyword>
<dbReference type="Proteomes" id="UP000319322">
    <property type="component" value="Unassembled WGS sequence"/>
</dbReference>
<gene>
    <name evidence="2" type="ORF">FNE76_06515</name>
</gene>
<feature type="region of interest" description="Disordered" evidence="1">
    <location>
        <begin position="1"/>
        <end position="28"/>
    </location>
</feature>
<reference evidence="2 3" key="3">
    <citation type="submission" date="2019-07" db="EMBL/GenBank/DDBJ databases">
        <authorList>
            <person name="Papic B."/>
        </authorList>
    </citation>
    <scope>NUCLEOTIDE SEQUENCE [LARGE SCALE GENOMIC DNA]</scope>
    <source>
        <strain evidence="2 3">L8b</strain>
    </source>
</reference>
<evidence type="ECO:0000256" key="1">
    <source>
        <dbReference type="SAM" id="MobiDB-lite"/>
    </source>
</evidence>
<sequence>MAISLGPPSRPTSLAKRKTSVKRPKEHTGSFFLEPPLLEILDAIAQFEGQSRGVIVECAIRYFLQGEKHDWQKSKRNAYNKKGPQKVHAQTAHHRPLKGQGKKGSHQPKRPLARKRFKGPRSVFQREPLYPSLFAQQCSLQGFKGLK</sequence>
<name>A0A553UMP3_9HELI</name>
<feature type="compositionally biased region" description="Basic residues" evidence="1">
    <location>
        <begin position="15"/>
        <end position="25"/>
    </location>
</feature>
<evidence type="ECO:0000313" key="2">
    <source>
        <dbReference type="EMBL" id="TSA81484.1"/>
    </source>
</evidence>
<feature type="region of interest" description="Disordered" evidence="1">
    <location>
        <begin position="73"/>
        <end position="122"/>
    </location>
</feature>
<proteinExistence type="predicted"/>
<dbReference type="AlphaFoldDB" id="A0A553UMP3"/>
<protein>
    <submittedName>
        <fullName evidence="2">CopG family transcriptional regulator</fullName>
    </submittedName>
</protein>
<dbReference type="GO" id="GO:0006355">
    <property type="term" value="P:regulation of DNA-templated transcription"/>
    <property type="evidence" value="ECO:0007669"/>
    <property type="project" value="InterPro"/>
</dbReference>
<accession>A0A553UMP3</accession>
<reference evidence="2 3" key="2">
    <citation type="submission" date="2019-07" db="EMBL/GenBank/DDBJ databases">
        <title>Helicobacter labacensis sp. nov., Helicobacter mehlei sp. nov. and Helicobacter vulpis sp. nov., isolated from gastric mucosa of red fox (Vulpis vulpis).</title>
        <authorList>
            <person name="Kusar D."/>
            <person name="Gruntar I."/>
            <person name="Pate M."/>
            <person name="Zajc U."/>
            <person name="Ocepek M."/>
        </authorList>
    </citation>
    <scope>NUCLEOTIDE SEQUENCE [LARGE SCALE GENOMIC DNA]</scope>
    <source>
        <strain evidence="2 3">L8b</strain>
    </source>
</reference>
<dbReference type="OrthoDB" id="5330026at2"/>
<dbReference type="EMBL" id="VKGC01000019">
    <property type="protein sequence ID" value="TSA81484.1"/>
    <property type="molecule type" value="Genomic_DNA"/>
</dbReference>
<organism evidence="2 3">
    <name type="scientific">Helicobacter mehlei</name>
    <dbReference type="NCBI Taxonomy" id="2316080"/>
    <lineage>
        <taxon>Bacteria</taxon>
        <taxon>Pseudomonadati</taxon>
        <taxon>Campylobacterota</taxon>
        <taxon>Epsilonproteobacteria</taxon>
        <taxon>Campylobacterales</taxon>
        <taxon>Helicobacteraceae</taxon>
        <taxon>Helicobacter</taxon>
    </lineage>
</organism>
<comment type="caution">
    <text evidence="2">The sequence shown here is derived from an EMBL/GenBank/DDBJ whole genome shotgun (WGS) entry which is preliminary data.</text>
</comment>
<reference evidence="3" key="1">
    <citation type="submission" date="2019-07" db="EMBL/GenBank/DDBJ databases">
        <title>Helicobacter labacensis sp. nov., Helicobacter mehlei sp. nov. and Helicobacter vulpis sp. nov., isolated from gastric mucosa of red fox (Vulpis vulpis).</title>
        <authorList>
            <person name="Papic B."/>
        </authorList>
    </citation>
    <scope>NUCLEOTIDE SEQUENCE [LARGE SCALE GENOMIC DNA]</scope>
    <source>
        <strain evidence="3">L8b</strain>
    </source>
</reference>